<gene>
    <name evidence="1" type="ORF">H8696_04465</name>
</gene>
<sequence length="91" mass="10640">MEENIVELLDENGETVRFEHLMTFEYGSGAYMALYPLDPMEDVGEDEVVIFEIQLDENGDDIYVGVEDKEELQKIYEEFLRLYDDEGDSDE</sequence>
<dbReference type="AlphaFoldDB" id="A0A926D447"/>
<dbReference type="Proteomes" id="UP000623172">
    <property type="component" value="Unassembled WGS sequence"/>
</dbReference>
<organism evidence="1 2">
    <name type="scientific">Gehongia tenuis</name>
    <dbReference type="NCBI Taxonomy" id="2763655"/>
    <lineage>
        <taxon>Bacteria</taxon>
        <taxon>Bacillati</taxon>
        <taxon>Bacillota</taxon>
        <taxon>Clostridia</taxon>
        <taxon>Christensenellales</taxon>
        <taxon>Christensenellaceae</taxon>
        <taxon>Gehongia</taxon>
    </lineage>
</organism>
<name>A0A926D447_9FIRM</name>
<dbReference type="Pfam" id="PF06949">
    <property type="entry name" value="DUF1292"/>
    <property type="match status" value="1"/>
</dbReference>
<reference evidence="1" key="1">
    <citation type="submission" date="2020-08" db="EMBL/GenBank/DDBJ databases">
        <title>Genome public.</title>
        <authorList>
            <person name="Liu C."/>
            <person name="Sun Q."/>
        </authorList>
    </citation>
    <scope>NUCLEOTIDE SEQUENCE</scope>
    <source>
        <strain evidence="1">NSJ-53</strain>
    </source>
</reference>
<proteinExistence type="predicted"/>
<dbReference type="InterPro" id="IPR009711">
    <property type="entry name" value="UPF0473"/>
</dbReference>
<protein>
    <submittedName>
        <fullName evidence="1">DUF1292 domain-containing protein</fullName>
    </submittedName>
</protein>
<keyword evidence="2" id="KW-1185">Reference proteome</keyword>
<dbReference type="EMBL" id="JACRSR010000001">
    <property type="protein sequence ID" value="MBC8531099.1"/>
    <property type="molecule type" value="Genomic_DNA"/>
</dbReference>
<comment type="caution">
    <text evidence="1">The sequence shown here is derived from an EMBL/GenBank/DDBJ whole genome shotgun (WGS) entry which is preliminary data.</text>
</comment>
<evidence type="ECO:0000313" key="1">
    <source>
        <dbReference type="EMBL" id="MBC8531099.1"/>
    </source>
</evidence>
<evidence type="ECO:0000313" key="2">
    <source>
        <dbReference type="Proteomes" id="UP000623172"/>
    </source>
</evidence>
<dbReference type="RefSeq" id="WP_249315160.1">
    <property type="nucleotide sequence ID" value="NZ_JACRSR010000001.1"/>
</dbReference>
<accession>A0A926D447</accession>